<name>A0A2S6NJ67_RHOGL</name>
<dbReference type="EMBL" id="NHRY01000088">
    <property type="protein sequence ID" value="PPQ34799.1"/>
    <property type="molecule type" value="Genomic_DNA"/>
</dbReference>
<dbReference type="GO" id="GO:0009055">
    <property type="term" value="F:electron transfer activity"/>
    <property type="evidence" value="ECO:0007669"/>
    <property type="project" value="InterPro"/>
</dbReference>
<evidence type="ECO:0000313" key="8">
    <source>
        <dbReference type="EMBL" id="PPQ34799.1"/>
    </source>
</evidence>
<evidence type="ECO:0000256" key="3">
    <source>
        <dbReference type="ARBA" id="ARBA00022692"/>
    </source>
</evidence>
<dbReference type="Pfam" id="PF01292">
    <property type="entry name" value="Ni_hydr_CYTB"/>
    <property type="match status" value="1"/>
</dbReference>
<keyword evidence="2" id="KW-1003">Cell membrane</keyword>
<dbReference type="AlphaFoldDB" id="A0A2S6NJ67"/>
<proteinExistence type="predicted"/>
<evidence type="ECO:0000256" key="4">
    <source>
        <dbReference type="ARBA" id="ARBA00022989"/>
    </source>
</evidence>
<dbReference type="GO" id="GO:0020037">
    <property type="term" value="F:heme binding"/>
    <property type="evidence" value="ECO:0007669"/>
    <property type="project" value="TreeGrafter"/>
</dbReference>
<feature type="transmembrane region" description="Helical" evidence="6">
    <location>
        <begin position="36"/>
        <end position="56"/>
    </location>
</feature>
<dbReference type="PANTHER" id="PTHR30485">
    <property type="entry name" value="NI/FE-HYDROGENASE 1 B-TYPE CYTOCHROME SUBUNIT"/>
    <property type="match status" value="1"/>
</dbReference>
<dbReference type="Proteomes" id="UP000239724">
    <property type="component" value="Unassembled WGS sequence"/>
</dbReference>
<keyword evidence="9" id="KW-1185">Reference proteome</keyword>
<evidence type="ECO:0000256" key="5">
    <source>
        <dbReference type="ARBA" id="ARBA00023136"/>
    </source>
</evidence>
<dbReference type="GO" id="GO:0022904">
    <property type="term" value="P:respiratory electron transport chain"/>
    <property type="evidence" value="ECO:0007669"/>
    <property type="project" value="InterPro"/>
</dbReference>
<protein>
    <submittedName>
        <fullName evidence="8">Thioredoxin reductase</fullName>
    </submittedName>
</protein>
<feature type="transmembrane region" description="Helical" evidence="6">
    <location>
        <begin position="140"/>
        <end position="163"/>
    </location>
</feature>
<feature type="domain" description="Cytochrome b561 bacterial/Ni-hydrogenase" evidence="7">
    <location>
        <begin position="2"/>
        <end position="173"/>
    </location>
</feature>
<keyword evidence="5 6" id="KW-0472">Membrane</keyword>
<gene>
    <name evidence="8" type="ORF">CCS01_09620</name>
</gene>
<dbReference type="PANTHER" id="PTHR30485:SF1">
    <property type="entry name" value="CYTOCHROME YDHU-RELATED"/>
    <property type="match status" value="1"/>
</dbReference>
<evidence type="ECO:0000256" key="2">
    <source>
        <dbReference type="ARBA" id="ARBA00022475"/>
    </source>
</evidence>
<dbReference type="SUPFAM" id="SSF81342">
    <property type="entry name" value="Transmembrane di-heme cytochromes"/>
    <property type="match status" value="1"/>
</dbReference>
<feature type="transmembrane region" description="Helical" evidence="6">
    <location>
        <begin position="100"/>
        <end position="120"/>
    </location>
</feature>
<dbReference type="InterPro" id="IPR016174">
    <property type="entry name" value="Di-haem_cyt_TM"/>
</dbReference>
<dbReference type="OrthoDB" id="9781740at2"/>
<reference evidence="8 9" key="1">
    <citation type="journal article" date="2018" name="Arch. Microbiol.">
        <title>New insights into the metabolic potential of the phototrophic purple bacterium Rhodopila globiformis DSM 161(T) from its draft genome sequence and evidence for a vanadium-dependent nitrogenase.</title>
        <authorList>
            <person name="Imhoff J.F."/>
            <person name="Rahn T."/>
            <person name="Kunzel S."/>
            <person name="Neulinger S.C."/>
        </authorList>
    </citation>
    <scope>NUCLEOTIDE SEQUENCE [LARGE SCALE GENOMIC DNA]</scope>
    <source>
        <strain evidence="8 9">DSM 161</strain>
    </source>
</reference>
<organism evidence="8 9">
    <name type="scientific">Rhodopila globiformis</name>
    <name type="common">Rhodopseudomonas globiformis</name>
    <dbReference type="NCBI Taxonomy" id="1071"/>
    <lineage>
        <taxon>Bacteria</taxon>
        <taxon>Pseudomonadati</taxon>
        <taxon>Pseudomonadota</taxon>
        <taxon>Alphaproteobacteria</taxon>
        <taxon>Acetobacterales</taxon>
        <taxon>Acetobacteraceae</taxon>
        <taxon>Rhodopila</taxon>
    </lineage>
</organism>
<dbReference type="InterPro" id="IPR011577">
    <property type="entry name" value="Cyt_b561_bac/Ni-Hgenase"/>
</dbReference>
<dbReference type="InterPro" id="IPR051542">
    <property type="entry name" value="Hydrogenase_cytochrome"/>
</dbReference>
<evidence type="ECO:0000259" key="7">
    <source>
        <dbReference type="Pfam" id="PF01292"/>
    </source>
</evidence>
<sequence>MTCMILSGWQIYNASPIFPFTFPPWATLGGWLAGGIAWHFAAMWLLVANGLFYLVYGLATGYLRRTLLPLTPRQVWRDFTAALAFRLHHDAGRYNAVQKLLYVVVLLLGAAAVLSGLSIWKPVQFAPLTALLGGYDTARVVHFLAMSGIVGFVVVHLVLVALVPRTLLSMITGRAAPLAHGIGVRP</sequence>
<comment type="caution">
    <text evidence="8">The sequence shown here is derived from an EMBL/GenBank/DDBJ whole genome shotgun (WGS) entry which is preliminary data.</text>
</comment>
<keyword evidence="4 6" id="KW-1133">Transmembrane helix</keyword>
<dbReference type="Gene3D" id="1.20.950.20">
    <property type="entry name" value="Transmembrane di-heme cytochromes, Chain C"/>
    <property type="match status" value="1"/>
</dbReference>
<keyword evidence="3 6" id="KW-0812">Transmembrane</keyword>
<dbReference type="GO" id="GO:0005886">
    <property type="term" value="C:plasma membrane"/>
    <property type="evidence" value="ECO:0007669"/>
    <property type="project" value="UniProtKB-SubCell"/>
</dbReference>
<comment type="subcellular location">
    <subcellularLocation>
        <location evidence="1">Cell membrane</location>
        <topology evidence="1">Multi-pass membrane protein</topology>
    </subcellularLocation>
</comment>
<evidence type="ECO:0000256" key="6">
    <source>
        <dbReference type="SAM" id="Phobius"/>
    </source>
</evidence>
<accession>A0A2S6NJ67</accession>
<evidence type="ECO:0000256" key="1">
    <source>
        <dbReference type="ARBA" id="ARBA00004651"/>
    </source>
</evidence>
<evidence type="ECO:0000313" key="9">
    <source>
        <dbReference type="Proteomes" id="UP000239724"/>
    </source>
</evidence>